<keyword evidence="3" id="KW-1185">Reference proteome</keyword>
<dbReference type="STRING" id="1227454.C446_05895"/>
<dbReference type="GO" id="GO:0008168">
    <property type="term" value="F:methyltransferase activity"/>
    <property type="evidence" value="ECO:0007669"/>
    <property type="project" value="UniProtKB-KW"/>
</dbReference>
<accession>M0MB02</accession>
<dbReference type="InterPro" id="IPR036217">
    <property type="entry name" value="MethylDNA_cys_MeTrfase_DNAb"/>
</dbReference>
<dbReference type="Gene3D" id="1.10.10.10">
    <property type="entry name" value="Winged helix-like DNA-binding domain superfamily/Winged helix DNA-binding domain"/>
    <property type="match status" value="1"/>
</dbReference>
<dbReference type="Proteomes" id="UP000011607">
    <property type="component" value="Unassembled WGS sequence"/>
</dbReference>
<dbReference type="InterPro" id="IPR036388">
    <property type="entry name" value="WH-like_DNA-bd_sf"/>
</dbReference>
<evidence type="ECO:0000313" key="3">
    <source>
        <dbReference type="Proteomes" id="UP000011607"/>
    </source>
</evidence>
<keyword evidence="2" id="KW-0489">Methyltransferase</keyword>
<feature type="region of interest" description="Disordered" evidence="1">
    <location>
        <begin position="133"/>
        <end position="160"/>
    </location>
</feature>
<dbReference type="OrthoDB" id="372118at2157"/>
<protein>
    <submittedName>
        <fullName evidence="2">Methylated-DNA--protein-cysteine methyltransferase</fullName>
    </submittedName>
</protein>
<dbReference type="PATRIC" id="fig|1227454.3.peg.1183"/>
<dbReference type="SUPFAM" id="SSF46767">
    <property type="entry name" value="Methylated DNA-protein cysteine methyltransferase, C-terminal domain"/>
    <property type="match status" value="1"/>
</dbReference>
<dbReference type="GO" id="GO:0032259">
    <property type="term" value="P:methylation"/>
    <property type="evidence" value="ECO:0007669"/>
    <property type="project" value="UniProtKB-KW"/>
</dbReference>
<proteinExistence type="predicted"/>
<comment type="caution">
    <text evidence="2">The sequence shown here is derived from an EMBL/GenBank/DDBJ whole genome shotgun (WGS) entry which is preliminary data.</text>
</comment>
<evidence type="ECO:0000256" key="1">
    <source>
        <dbReference type="SAM" id="MobiDB-lite"/>
    </source>
</evidence>
<gene>
    <name evidence="2" type="ORF">C446_05895</name>
</gene>
<dbReference type="EMBL" id="AOMA01000063">
    <property type="protein sequence ID" value="EMA41824.1"/>
    <property type="molecule type" value="Genomic_DNA"/>
</dbReference>
<organism evidence="2 3">
    <name type="scientific">Halobiforma nitratireducens JCM 10879</name>
    <dbReference type="NCBI Taxonomy" id="1227454"/>
    <lineage>
        <taxon>Archaea</taxon>
        <taxon>Methanobacteriati</taxon>
        <taxon>Methanobacteriota</taxon>
        <taxon>Stenosarchaea group</taxon>
        <taxon>Halobacteria</taxon>
        <taxon>Halobacteriales</taxon>
        <taxon>Natrialbaceae</taxon>
        <taxon>Halobiforma</taxon>
    </lineage>
</organism>
<dbReference type="AlphaFoldDB" id="M0MB02"/>
<evidence type="ECO:0000313" key="2">
    <source>
        <dbReference type="EMBL" id="EMA41824.1"/>
    </source>
</evidence>
<dbReference type="RefSeq" id="WP_006672135.1">
    <property type="nucleotide sequence ID" value="NZ_AOMA01000063.1"/>
</dbReference>
<reference evidence="2 3" key="1">
    <citation type="journal article" date="2014" name="PLoS Genet.">
        <title>Phylogenetically driven sequencing of extremely halophilic archaea reveals strategies for static and dynamic osmo-response.</title>
        <authorList>
            <person name="Becker E.A."/>
            <person name="Seitzer P.M."/>
            <person name="Tritt A."/>
            <person name="Larsen D."/>
            <person name="Krusor M."/>
            <person name="Yao A.I."/>
            <person name="Wu D."/>
            <person name="Madern D."/>
            <person name="Eisen J.A."/>
            <person name="Darling A.E."/>
            <person name="Facciotti M.T."/>
        </authorList>
    </citation>
    <scope>NUCLEOTIDE SEQUENCE [LARGE SCALE GENOMIC DNA]</scope>
    <source>
        <strain evidence="2 3">JCM 10879</strain>
    </source>
</reference>
<keyword evidence="2" id="KW-0808">Transferase</keyword>
<dbReference type="eggNOG" id="arCOG02724">
    <property type="taxonomic scope" value="Archaea"/>
</dbReference>
<name>M0MB02_9EURY</name>
<sequence>MEDVTDAGIYTRESSYLDRHVQVGAASGRVLRVTFPEHPDEEATEPPEGDQPVLDRIFEYLDGLEEITFDDVQVALTVPTDQRAVLERVQEIPYGDQVGVESLTRMTPELDPDDEDDQILVRTALDANPAPILIPDHRVRDGPSAAPPAVEQKLRSLEGL</sequence>